<evidence type="ECO:0000259" key="11">
    <source>
        <dbReference type="PROSITE" id="PS50805"/>
    </source>
</evidence>
<dbReference type="PANTHER" id="PTHR24384:SF218">
    <property type="entry name" value="ZINC FINGER PROTEIN 502"/>
    <property type="match status" value="1"/>
</dbReference>
<feature type="domain" description="C2H2-type" evidence="10">
    <location>
        <begin position="233"/>
        <end position="260"/>
    </location>
</feature>
<feature type="domain" description="C2H2-type" evidence="10">
    <location>
        <begin position="314"/>
        <end position="341"/>
    </location>
</feature>
<keyword evidence="6" id="KW-0862">Zinc</keyword>
<dbReference type="GO" id="GO:0005634">
    <property type="term" value="C:nucleus"/>
    <property type="evidence" value="ECO:0007669"/>
    <property type="project" value="UniProtKB-SubCell"/>
</dbReference>
<sequence>MIPHTGSVSFEDISLDFTWDEWQDLDSAQRTLYRDVMLENYSSLMFLGHCTTKPELIFKLEHGFGPWSLAEASIQSLPGVHKMTVPIENDQEYHKGLLWQVEITNRQISNEEIVEAELMVAQKICQGTSYEGKACVKMFCQQSQRTRDQSTLACETCRNTFSWKSYLTEHQRSCIDEKPYESTGYGKASHTKSQHQITHTDEKPYKCLECGKYFYYKSQITEHQRSHTGEKPYECTECGKSFSYKSHLTVHQRSHTGEKPHECTECRKVFYYKSQLTRHQRSHTGEKPYECVKSFYCKSHLTVHQRTHISEKLYQCTECRKAFYSQTQLTVHQKTHTDEKPYECKQCGKTFYSKSGLTAHQKTHTGEKPYGCKQSYYFKKPSATWNSPFSWTTIGHRRHST</sequence>
<dbReference type="Gene3D" id="3.30.160.60">
    <property type="entry name" value="Classic Zinc Finger"/>
    <property type="match status" value="7"/>
</dbReference>
<evidence type="ECO:0000256" key="8">
    <source>
        <dbReference type="ARBA" id="ARBA00023242"/>
    </source>
</evidence>
<feature type="domain" description="C2H2-type" evidence="10">
    <location>
        <begin position="205"/>
        <end position="232"/>
    </location>
</feature>
<evidence type="ECO:0000256" key="5">
    <source>
        <dbReference type="ARBA" id="ARBA00022771"/>
    </source>
</evidence>
<keyword evidence="13" id="KW-1185">Reference proteome</keyword>
<dbReference type="FunFam" id="3.30.160.60:FF:002343">
    <property type="entry name" value="Zinc finger protein 33A"/>
    <property type="match status" value="2"/>
</dbReference>
<comment type="similarity">
    <text evidence="2">Belongs to the krueppel C2H2-type zinc-finger protein family.</text>
</comment>
<dbReference type="PROSITE" id="PS50157">
    <property type="entry name" value="ZINC_FINGER_C2H2_2"/>
    <property type="match status" value="7"/>
</dbReference>
<dbReference type="Pfam" id="PF01352">
    <property type="entry name" value="KRAB"/>
    <property type="match status" value="1"/>
</dbReference>
<evidence type="ECO:0000256" key="3">
    <source>
        <dbReference type="ARBA" id="ARBA00022723"/>
    </source>
</evidence>
<feature type="domain" description="C2H2-type" evidence="10">
    <location>
        <begin position="261"/>
        <end position="288"/>
    </location>
</feature>
<dbReference type="GO" id="GO:0008270">
    <property type="term" value="F:zinc ion binding"/>
    <property type="evidence" value="ECO:0007669"/>
    <property type="project" value="UniProtKB-KW"/>
</dbReference>
<dbReference type="Proteomes" id="UP000694547">
    <property type="component" value="Chromosome 1"/>
</dbReference>
<dbReference type="SMART" id="SM00355">
    <property type="entry name" value="ZnF_C2H2"/>
    <property type="match status" value="7"/>
</dbReference>
<dbReference type="FunFam" id="3.30.160.60:FF:001498">
    <property type="entry name" value="Zinc finger protein 404"/>
    <property type="match status" value="1"/>
</dbReference>
<accession>A0A8C8UI48</accession>
<reference evidence="12" key="2">
    <citation type="submission" date="2025-08" db="UniProtKB">
        <authorList>
            <consortium name="Ensembl"/>
        </authorList>
    </citation>
    <scope>IDENTIFICATION</scope>
</reference>
<dbReference type="Ensembl" id="ENSPEMT00000038740.1">
    <property type="protein sequence ID" value="ENSPEMP00000029666.1"/>
    <property type="gene ID" value="ENSPEMG00000024631.1"/>
</dbReference>
<evidence type="ECO:0000256" key="9">
    <source>
        <dbReference type="PROSITE-ProRule" id="PRU00042"/>
    </source>
</evidence>
<keyword evidence="4" id="KW-0677">Repeat</keyword>
<evidence type="ECO:0000259" key="10">
    <source>
        <dbReference type="PROSITE" id="PS50157"/>
    </source>
</evidence>
<evidence type="ECO:0000256" key="1">
    <source>
        <dbReference type="ARBA" id="ARBA00004123"/>
    </source>
</evidence>
<dbReference type="Pfam" id="PF00096">
    <property type="entry name" value="zf-C2H2"/>
    <property type="match status" value="5"/>
</dbReference>
<evidence type="ECO:0000256" key="2">
    <source>
        <dbReference type="ARBA" id="ARBA00006991"/>
    </source>
</evidence>
<dbReference type="PROSITE" id="PS00028">
    <property type="entry name" value="ZINC_FINGER_C2H2_1"/>
    <property type="match status" value="5"/>
</dbReference>
<keyword evidence="5 9" id="KW-0863">Zinc-finger</keyword>
<evidence type="ECO:0000313" key="12">
    <source>
        <dbReference type="Ensembl" id="ENSPEMP00000029666.1"/>
    </source>
</evidence>
<dbReference type="InterPro" id="IPR013087">
    <property type="entry name" value="Znf_C2H2_type"/>
</dbReference>
<evidence type="ECO:0000256" key="6">
    <source>
        <dbReference type="ARBA" id="ARBA00022833"/>
    </source>
</evidence>
<dbReference type="GO" id="GO:0000978">
    <property type="term" value="F:RNA polymerase II cis-regulatory region sequence-specific DNA binding"/>
    <property type="evidence" value="ECO:0007669"/>
    <property type="project" value="TreeGrafter"/>
</dbReference>
<comment type="subcellular location">
    <subcellularLocation>
        <location evidence="1">Nucleus</location>
    </subcellularLocation>
</comment>
<feature type="domain" description="C2H2-type" evidence="10">
    <location>
        <begin position="342"/>
        <end position="369"/>
    </location>
</feature>
<proteinExistence type="inferred from homology"/>
<dbReference type="SUPFAM" id="SSF109640">
    <property type="entry name" value="KRAB domain (Kruppel-associated box)"/>
    <property type="match status" value="1"/>
</dbReference>
<evidence type="ECO:0000256" key="4">
    <source>
        <dbReference type="ARBA" id="ARBA00022737"/>
    </source>
</evidence>
<evidence type="ECO:0008006" key="14">
    <source>
        <dbReference type="Google" id="ProtNLM"/>
    </source>
</evidence>
<dbReference type="InterPro" id="IPR001909">
    <property type="entry name" value="KRAB"/>
</dbReference>
<keyword evidence="3" id="KW-0479">Metal-binding</keyword>
<dbReference type="FunFam" id="3.30.160.60:FF:000204">
    <property type="entry name" value="Zinc finger protein 331"/>
    <property type="match status" value="1"/>
</dbReference>
<dbReference type="SMART" id="SM00349">
    <property type="entry name" value="KRAB"/>
    <property type="match status" value="1"/>
</dbReference>
<dbReference type="InterPro" id="IPR036236">
    <property type="entry name" value="Znf_C2H2_sf"/>
</dbReference>
<dbReference type="FunFam" id="3.30.160.60:FF:000295">
    <property type="entry name" value="zinc finger protein 19"/>
    <property type="match status" value="1"/>
</dbReference>
<dbReference type="SUPFAM" id="SSF57667">
    <property type="entry name" value="beta-beta-alpha zinc fingers"/>
    <property type="match status" value="5"/>
</dbReference>
<organism evidence="12 13">
    <name type="scientific">Peromyscus maniculatus bairdii</name>
    <name type="common">Prairie deer mouse</name>
    <dbReference type="NCBI Taxonomy" id="230844"/>
    <lineage>
        <taxon>Eukaryota</taxon>
        <taxon>Metazoa</taxon>
        <taxon>Chordata</taxon>
        <taxon>Craniata</taxon>
        <taxon>Vertebrata</taxon>
        <taxon>Euteleostomi</taxon>
        <taxon>Mammalia</taxon>
        <taxon>Eutheria</taxon>
        <taxon>Euarchontoglires</taxon>
        <taxon>Glires</taxon>
        <taxon>Rodentia</taxon>
        <taxon>Myomorpha</taxon>
        <taxon>Muroidea</taxon>
        <taxon>Cricetidae</taxon>
        <taxon>Neotominae</taxon>
        <taxon>Peromyscus</taxon>
    </lineage>
</organism>
<dbReference type="GO" id="GO:0000981">
    <property type="term" value="F:DNA-binding transcription factor activity, RNA polymerase II-specific"/>
    <property type="evidence" value="ECO:0007669"/>
    <property type="project" value="TreeGrafter"/>
</dbReference>
<feature type="domain" description="KRAB" evidence="11">
    <location>
        <begin position="8"/>
        <end position="79"/>
    </location>
</feature>
<dbReference type="FunFam" id="3.30.160.60:FF:000110">
    <property type="entry name" value="Zinc finger protein-like"/>
    <property type="match status" value="1"/>
</dbReference>
<keyword evidence="8" id="KW-0539">Nucleus</keyword>
<dbReference type="PROSITE" id="PS50805">
    <property type="entry name" value="KRAB"/>
    <property type="match status" value="1"/>
</dbReference>
<dbReference type="GeneTree" id="ENSGT00940000163087"/>
<feature type="domain" description="C2H2-type" evidence="10">
    <location>
        <begin position="152"/>
        <end position="179"/>
    </location>
</feature>
<reference evidence="12" key="3">
    <citation type="submission" date="2025-09" db="UniProtKB">
        <authorList>
            <consortium name="Ensembl"/>
        </authorList>
    </citation>
    <scope>IDENTIFICATION</scope>
</reference>
<reference evidence="12 13" key="1">
    <citation type="submission" date="2018-10" db="EMBL/GenBank/DDBJ databases">
        <title>Improved assembly of the deer mouse Peromyscus maniculatus genome.</title>
        <authorList>
            <person name="Lassance J.-M."/>
            <person name="Hoekstra H.E."/>
        </authorList>
    </citation>
    <scope>NUCLEOTIDE SEQUENCE [LARGE SCALE GENOMIC DNA]</scope>
</reference>
<keyword evidence="7" id="KW-0238">DNA-binding</keyword>
<evidence type="ECO:0000256" key="7">
    <source>
        <dbReference type="ARBA" id="ARBA00023125"/>
    </source>
</evidence>
<feature type="domain" description="C2H2-type" evidence="10">
    <location>
        <begin position="290"/>
        <end position="313"/>
    </location>
</feature>
<evidence type="ECO:0000313" key="13">
    <source>
        <dbReference type="Proteomes" id="UP000694547"/>
    </source>
</evidence>
<protein>
    <recommendedName>
        <fullName evidence="14">Zinc finger protein 39-like</fullName>
    </recommendedName>
</protein>
<dbReference type="Gene3D" id="6.10.140.140">
    <property type="match status" value="1"/>
</dbReference>
<dbReference type="CDD" id="cd07765">
    <property type="entry name" value="KRAB_A-box"/>
    <property type="match status" value="1"/>
</dbReference>
<name>A0A8C8UI48_PERMB</name>
<dbReference type="PANTHER" id="PTHR24384">
    <property type="entry name" value="FINGER PUTATIVE TRANSCRIPTION FACTOR FAMILY-RELATED"/>
    <property type="match status" value="1"/>
</dbReference>
<dbReference type="InterPro" id="IPR050752">
    <property type="entry name" value="C2H2-ZF_domain"/>
</dbReference>
<dbReference type="InterPro" id="IPR036051">
    <property type="entry name" value="KRAB_dom_sf"/>
</dbReference>
<dbReference type="AlphaFoldDB" id="A0A8C8UI48"/>